<protein>
    <submittedName>
        <fullName evidence="1">Uncharacterized protein</fullName>
    </submittedName>
</protein>
<dbReference type="EMBL" id="FUYE01000056">
    <property type="protein sequence ID" value="SKB09797.1"/>
    <property type="molecule type" value="Genomic_DNA"/>
</dbReference>
<name>A0A1T4Z6W3_9BACT</name>
<dbReference type="Proteomes" id="UP000190774">
    <property type="component" value="Unassembled WGS sequence"/>
</dbReference>
<gene>
    <name evidence="1" type="ORF">SAMN02745166_05184</name>
</gene>
<dbReference type="RefSeq" id="WP_078816247.1">
    <property type="nucleotide sequence ID" value="NZ_FUYE01000056.1"/>
</dbReference>
<evidence type="ECO:0000313" key="2">
    <source>
        <dbReference type="Proteomes" id="UP000190774"/>
    </source>
</evidence>
<sequence>MIKNTFVDFRVDGEVVDPNSVDIAVRFNDKTKCSTFRLAINKELLFFELEQAGVSLAFADLAAFVEGDIRENGNIALSGYLGIAQSLVRKKEKNPLISFFKRAVHTTRWAIIKFDSVSVDDLNLILNGKIINNNDNR</sequence>
<organism evidence="1 2">
    <name type="scientific">Prosthecobacter debontii</name>
    <dbReference type="NCBI Taxonomy" id="48467"/>
    <lineage>
        <taxon>Bacteria</taxon>
        <taxon>Pseudomonadati</taxon>
        <taxon>Verrucomicrobiota</taxon>
        <taxon>Verrucomicrobiia</taxon>
        <taxon>Verrucomicrobiales</taxon>
        <taxon>Verrucomicrobiaceae</taxon>
        <taxon>Prosthecobacter</taxon>
    </lineage>
</organism>
<proteinExistence type="predicted"/>
<dbReference type="AlphaFoldDB" id="A0A1T4Z6W3"/>
<reference evidence="2" key="1">
    <citation type="submission" date="2017-02" db="EMBL/GenBank/DDBJ databases">
        <authorList>
            <person name="Varghese N."/>
            <person name="Submissions S."/>
        </authorList>
    </citation>
    <scope>NUCLEOTIDE SEQUENCE [LARGE SCALE GENOMIC DNA]</scope>
    <source>
        <strain evidence="2">ATCC 700200</strain>
    </source>
</reference>
<keyword evidence="2" id="KW-1185">Reference proteome</keyword>
<evidence type="ECO:0000313" key="1">
    <source>
        <dbReference type="EMBL" id="SKB09797.1"/>
    </source>
</evidence>
<accession>A0A1T4Z6W3</accession>